<keyword evidence="1" id="KW-0808">Transferase</keyword>
<dbReference type="PANTHER" id="PTHR10434:SF11">
    <property type="entry name" value="1-ACYL-SN-GLYCEROL-3-PHOSPHATE ACYLTRANSFERASE"/>
    <property type="match status" value="1"/>
</dbReference>
<dbReference type="AlphaFoldDB" id="A0A143QJQ5"/>
<reference evidence="4 5" key="1">
    <citation type="journal article" date="2016" name="Genome Announc.">
        <title>Complete Genome and Plasmid Sequences for Rhodococcus fascians D188 and Draft Sequences for Rhodococcus Isolates PBTS 1 and PBTS 2.</title>
        <authorList>
            <person name="Stamler R.A."/>
            <person name="Vereecke D."/>
            <person name="Zhang Y."/>
            <person name="Schilkey F."/>
            <person name="Devitt N."/>
            <person name="Randall J.J."/>
        </authorList>
    </citation>
    <scope>NUCLEOTIDE SEQUENCE [LARGE SCALE GENOMIC DNA]</scope>
    <source>
        <strain evidence="4 5">PBTS2</strain>
    </source>
</reference>
<evidence type="ECO:0000313" key="5">
    <source>
        <dbReference type="Proteomes" id="UP000076038"/>
    </source>
</evidence>
<evidence type="ECO:0000256" key="1">
    <source>
        <dbReference type="ARBA" id="ARBA00022679"/>
    </source>
</evidence>
<keyword evidence="5" id="KW-1185">Reference proteome</keyword>
<dbReference type="Pfam" id="PF01553">
    <property type="entry name" value="Acyltransferase"/>
    <property type="match status" value="1"/>
</dbReference>
<dbReference type="KEGG" id="rhs:A3Q41_01868"/>
<protein>
    <recommendedName>
        <fullName evidence="3">Phospholipid/glycerol acyltransferase domain-containing protein</fullName>
    </recommendedName>
</protein>
<dbReference type="EMBL" id="CP015220">
    <property type="protein sequence ID" value="AMY23171.1"/>
    <property type="molecule type" value="Genomic_DNA"/>
</dbReference>
<gene>
    <name evidence="4" type="ORF">A3Q41_01868</name>
</gene>
<dbReference type="PANTHER" id="PTHR10434">
    <property type="entry name" value="1-ACYL-SN-GLYCEROL-3-PHOSPHATE ACYLTRANSFERASE"/>
    <property type="match status" value="1"/>
</dbReference>
<reference evidence="5" key="2">
    <citation type="submission" date="2016-04" db="EMBL/GenBank/DDBJ databases">
        <title>Complete Genome and Plasmid Sequences for Rhodococcus fascians D188 and Draft Sequences for Rhodococcus spp. Isolates PBTS 1 and PBTS 2.</title>
        <authorList>
            <person name="Stamer R."/>
            <person name="Vereecke D."/>
            <person name="Zhang Y."/>
            <person name="Schilkey F."/>
            <person name="Devitt N."/>
            <person name="Randall J."/>
        </authorList>
    </citation>
    <scope>NUCLEOTIDE SEQUENCE [LARGE SCALE GENOMIC DNA]</scope>
    <source>
        <strain evidence="5">PBTS2</strain>
    </source>
</reference>
<sequence>MDRPAVILENDETVYDFYLRHQQNRQVARLAYAALARRFRPRVSYSDGAREELRRLVYDNTRLLIAVNHLTESDPYTLAAAAWASPLRPVIGRTRVLAKDELFQDPKQRKRIDMMGGIPVFRGKNHGMRAVSAAGNRMMDISAERMKRGDDLAVFPEGTCNLEDPTTVQHVGSGIGHIAMRARKLGVEPTLICIGLSYGPGSAKVKQASVYFDTPITDLPQKPIDITRVVAEGMQKALDGAVAAY</sequence>
<name>A0A143QJQ5_RHOFA</name>
<feature type="domain" description="Phospholipid/glycerol acyltransferase" evidence="3">
    <location>
        <begin position="63"/>
        <end position="199"/>
    </location>
</feature>
<dbReference type="SUPFAM" id="SSF69593">
    <property type="entry name" value="Glycerol-3-phosphate (1)-acyltransferase"/>
    <property type="match status" value="1"/>
</dbReference>
<organism evidence="4 5">
    <name type="scientific">Rhodococcoides fascians</name>
    <name type="common">Rhodococcus fascians</name>
    <dbReference type="NCBI Taxonomy" id="1828"/>
    <lineage>
        <taxon>Bacteria</taxon>
        <taxon>Bacillati</taxon>
        <taxon>Actinomycetota</taxon>
        <taxon>Actinomycetes</taxon>
        <taxon>Mycobacteriales</taxon>
        <taxon>Nocardiaceae</taxon>
        <taxon>Rhodococcoides</taxon>
    </lineage>
</organism>
<dbReference type="PATRIC" id="fig|1653479.3.peg.1889"/>
<dbReference type="Proteomes" id="UP000076038">
    <property type="component" value="Chromosome"/>
</dbReference>
<dbReference type="RefSeq" id="WP_027495291.1">
    <property type="nucleotide sequence ID" value="NZ_CAKKLU010000002.1"/>
</dbReference>
<dbReference type="GO" id="GO:0003841">
    <property type="term" value="F:1-acylglycerol-3-phosphate O-acyltransferase activity"/>
    <property type="evidence" value="ECO:0007669"/>
    <property type="project" value="TreeGrafter"/>
</dbReference>
<evidence type="ECO:0000313" key="4">
    <source>
        <dbReference type="EMBL" id="AMY23171.1"/>
    </source>
</evidence>
<dbReference type="InterPro" id="IPR002123">
    <property type="entry name" value="Plipid/glycerol_acylTrfase"/>
</dbReference>
<dbReference type="GO" id="GO:0006654">
    <property type="term" value="P:phosphatidic acid biosynthetic process"/>
    <property type="evidence" value="ECO:0007669"/>
    <property type="project" value="TreeGrafter"/>
</dbReference>
<evidence type="ECO:0000256" key="2">
    <source>
        <dbReference type="ARBA" id="ARBA00023315"/>
    </source>
</evidence>
<dbReference type="OrthoDB" id="3772582at2"/>
<accession>A0A143QJQ5</accession>
<keyword evidence="2" id="KW-0012">Acyltransferase</keyword>
<proteinExistence type="predicted"/>
<evidence type="ECO:0000259" key="3">
    <source>
        <dbReference type="SMART" id="SM00563"/>
    </source>
</evidence>
<dbReference type="SMART" id="SM00563">
    <property type="entry name" value="PlsC"/>
    <property type="match status" value="1"/>
</dbReference>